<dbReference type="EMBL" id="NRJF01000081">
    <property type="protein sequence ID" value="RIY35707.1"/>
    <property type="molecule type" value="Genomic_DNA"/>
</dbReference>
<keyword evidence="1" id="KW-0732">Signal</keyword>
<evidence type="ECO:0008006" key="4">
    <source>
        <dbReference type="Google" id="ProtNLM"/>
    </source>
</evidence>
<feature type="signal peptide" evidence="1">
    <location>
        <begin position="1"/>
        <end position="22"/>
    </location>
</feature>
<dbReference type="RefSeq" id="WP_119534562.1">
    <property type="nucleotide sequence ID" value="NZ_NRJF01000081.1"/>
</dbReference>
<evidence type="ECO:0000256" key="1">
    <source>
        <dbReference type="SAM" id="SignalP"/>
    </source>
</evidence>
<feature type="chain" id="PRO_5017433442" description="Outer membrane protein beta-barrel domain-containing protein" evidence="1">
    <location>
        <begin position="23"/>
        <end position="220"/>
    </location>
</feature>
<reference evidence="2 3" key="1">
    <citation type="submission" date="2017-08" db="EMBL/GenBank/DDBJ databases">
        <title>Reclassification of Bisgaard taxon 37 and 44.</title>
        <authorList>
            <person name="Christensen H."/>
        </authorList>
    </citation>
    <scope>NUCLEOTIDE SEQUENCE [LARGE SCALE GENOMIC DNA]</scope>
    <source>
        <strain evidence="2 3">EEAB3T1</strain>
    </source>
</reference>
<dbReference type="AlphaFoldDB" id="A0A3A1YI60"/>
<comment type="caution">
    <text evidence="2">The sequence shown here is derived from an EMBL/GenBank/DDBJ whole genome shotgun (WGS) entry which is preliminary data.</text>
</comment>
<evidence type="ECO:0000313" key="2">
    <source>
        <dbReference type="EMBL" id="RIY35707.1"/>
    </source>
</evidence>
<dbReference type="Proteomes" id="UP000265964">
    <property type="component" value="Unassembled WGS sequence"/>
</dbReference>
<accession>A0A3A1YI60</accession>
<organism evidence="2 3">
    <name type="scientific">Psittacicella gerlachiana</name>
    <dbReference type="NCBI Taxonomy" id="2028574"/>
    <lineage>
        <taxon>Bacteria</taxon>
        <taxon>Pseudomonadati</taxon>
        <taxon>Pseudomonadota</taxon>
        <taxon>Gammaproteobacteria</taxon>
        <taxon>Pasteurellales</taxon>
        <taxon>Psittacicellaceae</taxon>
        <taxon>Psittacicella</taxon>
    </lineage>
</organism>
<evidence type="ECO:0000313" key="3">
    <source>
        <dbReference type="Proteomes" id="UP000265964"/>
    </source>
</evidence>
<keyword evidence="3" id="KW-1185">Reference proteome</keyword>
<proteinExistence type="predicted"/>
<gene>
    <name evidence="2" type="ORF">CKF59_03325</name>
</gene>
<dbReference type="OrthoDB" id="5676356at2"/>
<name>A0A3A1YI60_9GAMM</name>
<sequence length="220" mass="25197">MLKKLLSLLTPSLLLFSLPTKAYEFERWQIHGTTFYGMTSDKVSRGIGAKFTDAFTSSKNAVYGVSFDFGRYYTNLNSDFVKRNNLGNFTLGAEFSYSYLNSDYEDTVVTDTTTYYQGKVEKSSIRFGAFARYYFYHVVFVRFAGGLDQTFSSETQRTNSEFAQQFYKIKNNILTPYNSLALGFDIGNVTSTLQATYIYGTKKQPSYYTLTINLGFNYNF</sequence>
<protein>
    <recommendedName>
        <fullName evidence="4">Outer membrane protein beta-barrel domain-containing protein</fullName>
    </recommendedName>
</protein>